<gene>
    <name evidence="1" type="ORF">OPT61_g5552</name>
</gene>
<comment type="caution">
    <text evidence="1">The sequence shown here is derived from an EMBL/GenBank/DDBJ whole genome shotgun (WGS) entry which is preliminary data.</text>
</comment>
<organism evidence="1 2">
    <name type="scientific">Boeremia exigua</name>
    <dbReference type="NCBI Taxonomy" id="749465"/>
    <lineage>
        <taxon>Eukaryota</taxon>
        <taxon>Fungi</taxon>
        <taxon>Dikarya</taxon>
        <taxon>Ascomycota</taxon>
        <taxon>Pezizomycotina</taxon>
        <taxon>Dothideomycetes</taxon>
        <taxon>Pleosporomycetidae</taxon>
        <taxon>Pleosporales</taxon>
        <taxon>Pleosporineae</taxon>
        <taxon>Didymellaceae</taxon>
        <taxon>Boeremia</taxon>
    </lineage>
</organism>
<proteinExistence type="predicted"/>
<dbReference type="Proteomes" id="UP001153331">
    <property type="component" value="Unassembled WGS sequence"/>
</dbReference>
<reference evidence="1" key="1">
    <citation type="submission" date="2022-11" db="EMBL/GenBank/DDBJ databases">
        <title>Genome Sequence of Boeremia exigua.</title>
        <authorList>
            <person name="Buettner E."/>
        </authorList>
    </citation>
    <scope>NUCLEOTIDE SEQUENCE</scope>
    <source>
        <strain evidence="1">CU02</strain>
    </source>
</reference>
<accession>A0ACC2I9Z3</accession>
<evidence type="ECO:0000313" key="2">
    <source>
        <dbReference type="Proteomes" id="UP001153331"/>
    </source>
</evidence>
<protein>
    <submittedName>
        <fullName evidence="1">Uncharacterized protein</fullName>
    </submittedName>
</protein>
<name>A0ACC2I9Z3_9PLEO</name>
<dbReference type="EMBL" id="JAPHNI010000361">
    <property type="protein sequence ID" value="KAJ8111974.1"/>
    <property type="molecule type" value="Genomic_DNA"/>
</dbReference>
<keyword evidence="2" id="KW-1185">Reference proteome</keyword>
<sequence>MSVLGFRTTTLNLLRSRVTSSKATRNASILPSSNMAQRRVAVLYQSLEPPVINGVSKPKKPGGYRDSGADIAYVLRNHCQIPVVSPATPESAAEDSGWCFPDTEEGIFSALEAGATHLWANTILFATHPLQTSERLTKYDDSVFVVGQAPQLVEAHDDKALVYEIMKSYGGFTLAKSTTVTAADDLAEVIKRHNLKYPLVGKPIRGRGSHGVKLCGDEETLEAHARSLFNESPKIIIEEYLDGEEATVTVMPPSVSNPKGHWALPIVTRFNHLEGIAPYNGSVAVTANSRVIEKTEYKQDPAYARAARECEEVAALLKAAAPIRVDIRRFKDGSDFALFDVNMKPNMTGPGRPGREDQASLTAMAASGLDWSYGHYNQNFINFFTGQHKSEEYKKINPHATVPAATDGDLIITESNAILAYAADVSGAESMYPKDLKQRALINKWLLWEASQWFPSCYIYLVENVVKPLLQAEPDQKVLDGESERFNNLAGILNDQLGKTKWLTGDNVTIADFAVAAPMHLHEASRFPLEKYPNLKRWMTEGMEQIDSWKNTQGPVNKALLPNGIPSIQNNGQTKSAQPDVRTTVNYTREVDQLTEIYFYETDKAKGIHEPGDSAVEISVSDGWPRANDFTLDKNGFALRNLKTQYNDWENEQNVRDSFYPEVVEFLKQELGARRVLVFDHTIRTERNAQKALTDEKNTSQRSPVMLVHCDYTAESGPLRVQQLLGDEADDLLKRRVAFINVWKPVNRIVEERPLAMCDVQSCEDSDFFKLHLRYRDRNGENYVMKHSPNHKWYYFPKITPEQVVLLKTFDSSPDVARFVGHTAFKDPTSPPDAPLRESVEIRTICFY</sequence>
<evidence type="ECO:0000313" key="1">
    <source>
        <dbReference type="EMBL" id="KAJ8111974.1"/>
    </source>
</evidence>